<reference evidence="5 6" key="1">
    <citation type="submission" date="2024-01" db="EMBL/GenBank/DDBJ databases">
        <title>The genomes of 5 underutilized Papilionoideae crops provide insights into root nodulation and disease resistance.</title>
        <authorList>
            <person name="Yuan L."/>
        </authorList>
    </citation>
    <scope>NUCLEOTIDE SEQUENCE [LARGE SCALE GENOMIC DNA]</scope>
    <source>
        <strain evidence="5">LY-2023</strain>
        <tissue evidence="5">Leaf</tissue>
    </source>
</reference>
<dbReference type="Pfam" id="PF02536">
    <property type="entry name" value="mTERF"/>
    <property type="match status" value="1"/>
</dbReference>
<sequence>MFHFRKLNLTQNPFRLKPSQNPGFHSTTKKPPESHKKSTIKEAQAALLEYLHSTRGLQFLDADNMCKNSPFFLNDLLNKALSQNHPSVGTKRSVSRYLRYHPINEFEPFFESAGLDPFDYAAFLPREMIFLNDDVLLMENYHTLCNYGVRRTRMGKIFKLTPQVFRYQRGVLVSKLRGYEKLGVAPTTLVSVIPYSPCLLVGDADLDFVKAVEQFKDVVVVAKDGDWVDGHLLNGGCCDWGIVHQLLCMLDKVYGKEQMGNFIVCRSCVVFEESGGRALSLFAFLVKFGLSVNQVSLLFLEFPQILVSKFLSNLRQCFVFLREIEMEPVEIGQIFQFHSMMMGSSTMRKTGSLLGCLKVGKKRLCRIVRDNPLEMENWVLGRKVEPLANSSLEPESKMLKKEFLLSVRYMENSRKLNEVIKLFRGRGAELRERFEFIVKAGLDSEDVLKMIQLSPRILNQTTDKINMKIEFLVSEGYPLTTLVNFPSYLSYRTERVKLRLSMYNWLKDHGAAESGLALSTIISCSDQAFIKLYVNRHPSGLQVWQDLKTKISSVLEECWLDRLVKITIFLLLPTYPIYIADDFCSVLIF</sequence>
<gene>
    <name evidence="5" type="ORF">RJT34_25921</name>
</gene>
<keyword evidence="6" id="KW-1185">Reference proteome</keyword>
<dbReference type="InterPro" id="IPR038538">
    <property type="entry name" value="MTERF_sf"/>
</dbReference>
<comment type="caution">
    <text evidence="5">The sequence shown here is derived from an EMBL/GenBank/DDBJ whole genome shotgun (WGS) entry which is preliminary data.</text>
</comment>
<evidence type="ECO:0000313" key="6">
    <source>
        <dbReference type="Proteomes" id="UP001359559"/>
    </source>
</evidence>
<dbReference type="SMART" id="SM00733">
    <property type="entry name" value="Mterf"/>
    <property type="match status" value="5"/>
</dbReference>
<dbReference type="PANTHER" id="PTHR13068">
    <property type="entry name" value="CGI-12 PROTEIN-RELATED"/>
    <property type="match status" value="1"/>
</dbReference>
<feature type="region of interest" description="Disordered" evidence="4">
    <location>
        <begin position="1"/>
        <end position="38"/>
    </location>
</feature>
<name>A0AAN9F8A2_CLITE</name>
<dbReference type="GO" id="GO:0006353">
    <property type="term" value="P:DNA-templated transcription termination"/>
    <property type="evidence" value="ECO:0007669"/>
    <property type="project" value="UniProtKB-KW"/>
</dbReference>
<dbReference type="Gene3D" id="1.25.70.10">
    <property type="entry name" value="Transcription termination factor 3, mitochondrial"/>
    <property type="match status" value="1"/>
</dbReference>
<dbReference type="GO" id="GO:0003676">
    <property type="term" value="F:nucleic acid binding"/>
    <property type="evidence" value="ECO:0007669"/>
    <property type="project" value="InterPro"/>
</dbReference>
<dbReference type="InterPro" id="IPR003690">
    <property type="entry name" value="MTERF"/>
</dbReference>
<evidence type="ECO:0000256" key="3">
    <source>
        <dbReference type="ARBA" id="ARBA00022946"/>
    </source>
</evidence>
<evidence type="ECO:0000256" key="4">
    <source>
        <dbReference type="SAM" id="MobiDB-lite"/>
    </source>
</evidence>
<dbReference type="Proteomes" id="UP001359559">
    <property type="component" value="Unassembled WGS sequence"/>
</dbReference>
<feature type="compositionally biased region" description="Polar residues" evidence="4">
    <location>
        <begin position="8"/>
        <end position="26"/>
    </location>
</feature>
<organism evidence="5 6">
    <name type="scientific">Clitoria ternatea</name>
    <name type="common">Butterfly pea</name>
    <dbReference type="NCBI Taxonomy" id="43366"/>
    <lineage>
        <taxon>Eukaryota</taxon>
        <taxon>Viridiplantae</taxon>
        <taxon>Streptophyta</taxon>
        <taxon>Embryophyta</taxon>
        <taxon>Tracheophyta</taxon>
        <taxon>Spermatophyta</taxon>
        <taxon>Magnoliopsida</taxon>
        <taxon>eudicotyledons</taxon>
        <taxon>Gunneridae</taxon>
        <taxon>Pentapetalae</taxon>
        <taxon>rosids</taxon>
        <taxon>fabids</taxon>
        <taxon>Fabales</taxon>
        <taxon>Fabaceae</taxon>
        <taxon>Papilionoideae</taxon>
        <taxon>50 kb inversion clade</taxon>
        <taxon>NPAAA clade</taxon>
        <taxon>indigoferoid/millettioid clade</taxon>
        <taxon>Phaseoleae</taxon>
        <taxon>Clitoria</taxon>
    </lineage>
</organism>
<dbReference type="AlphaFoldDB" id="A0AAN9F8A2"/>
<keyword evidence="2" id="KW-0805">Transcription regulation</keyword>
<evidence type="ECO:0000313" key="5">
    <source>
        <dbReference type="EMBL" id="KAK7270619.1"/>
    </source>
</evidence>
<keyword evidence="2" id="KW-0806">Transcription termination</keyword>
<protein>
    <submittedName>
        <fullName evidence="5">Uncharacterized protein</fullName>
    </submittedName>
</protein>
<keyword evidence="2" id="KW-0804">Transcription</keyword>
<dbReference type="PANTHER" id="PTHR13068:SF38">
    <property type="entry name" value="TRANSCRIPTION TERMINATION FACTOR FAMILY PROTEIN"/>
    <property type="match status" value="1"/>
</dbReference>
<evidence type="ECO:0000256" key="2">
    <source>
        <dbReference type="ARBA" id="ARBA00022472"/>
    </source>
</evidence>
<evidence type="ECO:0000256" key="1">
    <source>
        <dbReference type="ARBA" id="ARBA00007692"/>
    </source>
</evidence>
<accession>A0AAN9F8A2</accession>
<proteinExistence type="inferred from homology"/>
<comment type="similarity">
    <text evidence="1">Belongs to the mTERF family.</text>
</comment>
<keyword evidence="3" id="KW-0809">Transit peptide</keyword>
<dbReference type="EMBL" id="JAYKXN010000007">
    <property type="protein sequence ID" value="KAK7270619.1"/>
    <property type="molecule type" value="Genomic_DNA"/>
</dbReference>